<keyword evidence="2" id="KW-1185">Reference proteome</keyword>
<name>A0AAV6PNE3_SOLSE</name>
<dbReference type="AlphaFoldDB" id="A0AAV6PNE3"/>
<evidence type="ECO:0000313" key="2">
    <source>
        <dbReference type="Proteomes" id="UP000693946"/>
    </source>
</evidence>
<feature type="non-terminal residue" evidence="1">
    <location>
        <position position="1"/>
    </location>
</feature>
<reference evidence="1 2" key="1">
    <citation type="journal article" date="2021" name="Sci. Rep.">
        <title>Chromosome anchoring in Senegalese sole (Solea senegalensis) reveals sex-associated markers and genome rearrangements in flatfish.</title>
        <authorList>
            <person name="Guerrero-Cozar I."/>
            <person name="Gomez-Garrido J."/>
            <person name="Berbel C."/>
            <person name="Martinez-Blanch J.F."/>
            <person name="Alioto T."/>
            <person name="Claros M.G."/>
            <person name="Gagnaire P.A."/>
            <person name="Manchado M."/>
        </authorList>
    </citation>
    <scope>NUCLEOTIDE SEQUENCE [LARGE SCALE GENOMIC DNA]</scope>
    <source>
        <strain evidence="1">Sse05_10M</strain>
    </source>
</reference>
<comment type="caution">
    <text evidence="1">The sequence shown here is derived from an EMBL/GenBank/DDBJ whole genome shotgun (WGS) entry which is preliminary data.</text>
</comment>
<accession>A0AAV6PNE3</accession>
<evidence type="ECO:0000313" key="1">
    <source>
        <dbReference type="EMBL" id="KAG7471699.1"/>
    </source>
</evidence>
<proteinExistence type="predicted"/>
<protein>
    <submittedName>
        <fullName evidence="1">Uncharacterized protein</fullName>
    </submittedName>
</protein>
<gene>
    <name evidence="1" type="ORF">JOB18_009918</name>
</gene>
<feature type="non-terminal residue" evidence="1">
    <location>
        <position position="61"/>
    </location>
</feature>
<dbReference type="Proteomes" id="UP000693946">
    <property type="component" value="Unassembled WGS sequence"/>
</dbReference>
<dbReference type="EMBL" id="JAGKHQ010000159">
    <property type="protein sequence ID" value="KAG7471699.1"/>
    <property type="molecule type" value="Genomic_DNA"/>
</dbReference>
<sequence>DGRVNLIHVWVSGKTPHEIGHSMTFVTSVENVFLFSLPLSRSFLKPHVGWMSRTFLLSCQK</sequence>
<organism evidence="1 2">
    <name type="scientific">Solea senegalensis</name>
    <name type="common">Senegalese sole</name>
    <dbReference type="NCBI Taxonomy" id="28829"/>
    <lineage>
        <taxon>Eukaryota</taxon>
        <taxon>Metazoa</taxon>
        <taxon>Chordata</taxon>
        <taxon>Craniata</taxon>
        <taxon>Vertebrata</taxon>
        <taxon>Euteleostomi</taxon>
        <taxon>Actinopterygii</taxon>
        <taxon>Neopterygii</taxon>
        <taxon>Teleostei</taxon>
        <taxon>Neoteleostei</taxon>
        <taxon>Acanthomorphata</taxon>
        <taxon>Carangaria</taxon>
        <taxon>Pleuronectiformes</taxon>
        <taxon>Pleuronectoidei</taxon>
        <taxon>Soleidae</taxon>
        <taxon>Solea</taxon>
    </lineage>
</organism>